<organism evidence="1 2">
    <name type="scientific">Solanum stoloniferum</name>
    <dbReference type="NCBI Taxonomy" id="62892"/>
    <lineage>
        <taxon>Eukaryota</taxon>
        <taxon>Viridiplantae</taxon>
        <taxon>Streptophyta</taxon>
        <taxon>Embryophyta</taxon>
        <taxon>Tracheophyta</taxon>
        <taxon>Spermatophyta</taxon>
        <taxon>Magnoliopsida</taxon>
        <taxon>eudicotyledons</taxon>
        <taxon>Gunneridae</taxon>
        <taxon>Pentapetalae</taxon>
        <taxon>asterids</taxon>
        <taxon>lamiids</taxon>
        <taxon>Solanales</taxon>
        <taxon>Solanaceae</taxon>
        <taxon>Solanoideae</taxon>
        <taxon>Solaneae</taxon>
        <taxon>Solanum</taxon>
    </lineage>
</organism>
<comment type="caution">
    <text evidence="1">The sequence shown here is derived from an EMBL/GenBank/DDBJ whole genome shotgun (WGS) entry which is preliminary data.</text>
</comment>
<evidence type="ECO:0000313" key="2">
    <source>
        <dbReference type="Proteomes" id="UP001627284"/>
    </source>
</evidence>
<evidence type="ECO:0000313" key="1">
    <source>
        <dbReference type="EMBL" id="KAL3322243.1"/>
    </source>
</evidence>
<dbReference type="AlphaFoldDB" id="A0ABD2QS50"/>
<keyword evidence="2" id="KW-1185">Reference proteome</keyword>
<feature type="non-terminal residue" evidence="1">
    <location>
        <position position="1"/>
    </location>
</feature>
<gene>
    <name evidence="1" type="ORF">AABB24_039731</name>
</gene>
<dbReference type="EMBL" id="JBJKTR010000024">
    <property type="protein sequence ID" value="KAL3322243.1"/>
    <property type="molecule type" value="Genomic_DNA"/>
</dbReference>
<proteinExistence type="predicted"/>
<name>A0ABD2QS50_9SOLN</name>
<reference evidence="1 2" key="1">
    <citation type="submission" date="2024-05" db="EMBL/GenBank/DDBJ databases">
        <title>De novo assembly of an allotetraploid wild potato.</title>
        <authorList>
            <person name="Hosaka A.J."/>
        </authorList>
    </citation>
    <scope>NUCLEOTIDE SEQUENCE [LARGE SCALE GENOMIC DNA]</scope>
    <source>
        <tissue evidence="1">Young leaves</tissue>
    </source>
</reference>
<dbReference type="Proteomes" id="UP001627284">
    <property type="component" value="Unassembled WGS sequence"/>
</dbReference>
<protein>
    <submittedName>
        <fullName evidence="1">Uncharacterized protein</fullName>
    </submittedName>
</protein>
<accession>A0ABD2QS50</accession>
<sequence length="121" mass="13746">TAVLLGFWFRPSILRGAVRVQVDFPSLFSFNEQPWRGTSEDEIRDVLALQSSMRIAVILRSLLIVLQKEFPKGEPFSIALKLLCSTSNVVAAHHDPVISTVARKDTKPRCIIHRQDSYELR</sequence>